<dbReference type="PROSITE" id="PS51186">
    <property type="entry name" value="GNAT"/>
    <property type="match status" value="1"/>
</dbReference>
<dbReference type="GO" id="GO:0016747">
    <property type="term" value="F:acyltransferase activity, transferring groups other than amino-acyl groups"/>
    <property type="evidence" value="ECO:0007669"/>
    <property type="project" value="InterPro"/>
</dbReference>
<dbReference type="EMBL" id="CP009922">
    <property type="protein sequence ID" value="AKG42792.1"/>
    <property type="molecule type" value="Genomic_DNA"/>
</dbReference>
<dbReference type="Proteomes" id="UP000034034">
    <property type="component" value="Chromosome"/>
</dbReference>
<dbReference type="InterPro" id="IPR050832">
    <property type="entry name" value="Bact_Acetyltransf"/>
</dbReference>
<evidence type="ECO:0000313" key="5">
    <source>
        <dbReference type="Proteomes" id="UP000034034"/>
    </source>
</evidence>
<sequence length="151" mass="16213">MSAIRTAVVPVSEVFRLRRDVLRPGLPAASAEFAEDTLPGTFHLAAYEGAGTRVLGCVTLFPDPLDGDTTAYRFRGMASDPVVRGLGYGAAVLAAAEREAAERGAGLLWCNGRTGARGFYERHGYAVRGEEFVIEGVGPHYVFIRKIPSRA</sequence>
<dbReference type="PANTHER" id="PTHR43877">
    <property type="entry name" value="AMINOALKYLPHOSPHONATE N-ACETYLTRANSFERASE-RELATED-RELATED"/>
    <property type="match status" value="1"/>
</dbReference>
<dbReference type="RefSeq" id="WP_046723287.1">
    <property type="nucleotide sequence ID" value="NZ_CP009922.3"/>
</dbReference>
<proteinExistence type="predicted"/>
<keyword evidence="5" id="KW-1185">Reference proteome</keyword>
<evidence type="ECO:0000256" key="2">
    <source>
        <dbReference type="ARBA" id="ARBA00023315"/>
    </source>
</evidence>
<dbReference type="Gene3D" id="3.40.630.30">
    <property type="match status" value="1"/>
</dbReference>
<protein>
    <submittedName>
        <fullName evidence="4">GCN5-related N-acetyltransferase</fullName>
    </submittedName>
</protein>
<dbReference type="Pfam" id="PF00583">
    <property type="entry name" value="Acetyltransf_1"/>
    <property type="match status" value="1"/>
</dbReference>
<dbReference type="KEGG" id="sxi:SXIM_14080"/>
<dbReference type="PATRIC" id="fig|408015.6.peg.1442"/>
<dbReference type="HOGENOM" id="CLU_056607_4_1_11"/>
<name>A0A0F7FS19_9ACTN</name>
<feature type="domain" description="N-acetyltransferase" evidence="3">
    <location>
        <begin position="2"/>
        <end position="148"/>
    </location>
</feature>
<dbReference type="SUPFAM" id="SSF55729">
    <property type="entry name" value="Acyl-CoA N-acyltransferases (Nat)"/>
    <property type="match status" value="1"/>
</dbReference>
<accession>A0A0F7FS19</accession>
<reference evidence="4" key="1">
    <citation type="submission" date="2019-08" db="EMBL/GenBank/DDBJ databases">
        <title>Complete genome sequence of a mangrove-derived Streptomyces xiamenensis.</title>
        <authorList>
            <person name="Xu J."/>
        </authorList>
    </citation>
    <scope>NUCLEOTIDE SEQUENCE</scope>
    <source>
        <strain evidence="4">318</strain>
    </source>
</reference>
<dbReference type="STRING" id="408015.SXIM_14080"/>
<keyword evidence="1" id="KW-0808">Transferase</keyword>
<gene>
    <name evidence="4" type="ORF">SXIM_14080</name>
</gene>
<evidence type="ECO:0000313" key="4">
    <source>
        <dbReference type="EMBL" id="AKG42792.1"/>
    </source>
</evidence>
<dbReference type="InterPro" id="IPR000182">
    <property type="entry name" value="GNAT_dom"/>
</dbReference>
<keyword evidence="2" id="KW-0012">Acyltransferase</keyword>
<dbReference type="InterPro" id="IPR016181">
    <property type="entry name" value="Acyl_CoA_acyltransferase"/>
</dbReference>
<evidence type="ECO:0000259" key="3">
    <source>
        <dbReference type="PROSITE" id="PS51186"/>
    </source>
</evidence>
<organism evidence="4 5">
    <name type="scientific">Streptomyces xiamenensis</name>
    <dbReference type="NCBI Taxonomy" id="408015"/>
    <lineage>
        <taxon>Bacteria</taxon>
        <taxon>Bacillati</taxon>
        <taxon>Actinomycetota</taxon>
        <taxon>Actinomycetes</taxon>
        <taxon>Kitasatosporales</taxon>
        <taxon>Streptomycetaceae</taxon>
        <taxon>Streptomyces</taxon>
    </lineage>
</organism>
<dbReference type="AlphaFoldDB" id="A0A0F7FS19"/>
<evidence type="ECO:0000256" key="1">
    <source>
        <dbReference type="ARBA" id="ARBA00022679"/>
    </source>
</evidence>